<accession>A0A0G4FSJ6</accession>
<proteinExistence type="predicted"/>
<keyword evidence="1" id="KW-0472">Membrane</keyword>
<gene>
    <name evidence="2" type="ORF">Cvel_18539</name>
</gene>
<keyword evidence="1" id="KW-0812">Transmembrane</keyword>
<reference evidence="2" key="1">
    <citation type="submission" date="2014-11" db="EMBL/GenBank/DDBJ databases">
        <authorList>
            <person name="Otto D Thomas"/>
            <person name="Naeem Raeece"/>
        </authorList>
    </citation>
    <scope>NUCLEOTIDE SEQUENCE</scope>
</reference>
<protein>
    <submittedName>
        <fullName evidence="2">Uncharacterized protein</fullName>
    </submittedName>
</protein>
<evidence type="ECO:0000313" key="2">
    <source>
        <dbReference type="EMBL" id="CEM17634.1"/>
    </source>
</evidence>
<dbReference type="VEuPathDB" id="CryptoDB:Cvel_18539"/>
<keyword evidence="1" id="KW-1133">Transmembrane helix</keyword>
<organism evidence="2">
    <name type="scientific">Chromera velia CCMP2878</name>
    <dbReference type="NCBI Taxonomy" id="1169474"/>
    <lineage>
        <taxon>Eukaryota</taxon>
        <taxon>Sar</taxon>
        <taxon>Alveolata</taxon>
        <taxon>Colpodellida</taxon>
        <taxon>Chromeraceae</taxon>
        <taxon>Chromera</taxon>
    </lineage>
</organism>
<evidence type="ECO:0000256" key="1">
    <source>
        <dbReference type="SAM" id="Phobius"/>
    </source>
</evidence>
<dbReference type="EMBL" id="CDMZ01000599">
    <property type="protein sequence ID" value="CEM17634.1"/>
    <property type="molecule type" value="Genomic_DNA"/>
</dbReference>
<feature type="transmembrane region" description="Helical" evidence="1">
    <location>
        <begin position="9"/>
        <end position="31"/>
    </location>
</feature>
<dbReference type="AlphaFoldDB" id="A0A0G4FSJ6"/>
<name>A0A0G4FSJ6_9ALVE</name>
<dbReference type="PhylomeDB" id="A0A0G4FSJ6"/>
<sequence>MSNLCFRKALWVSGLSCYFAFCTFLGTYIVLRSSSFVLTPPPSLPPVAAFDAAPANLSGVVDGPPAGSEAPAAGLVQDLPIPDASLWESDVSVWECREAFSGSGTKTCRFRNVCFLPKNGTIYLDTRKSLPARNATSLGKGTASLNFETRDLSSTGWGWLHSPVIWLHRYFADHPGHTLADDVFAAYRVIRTWQLSAIHSFIVCETAGRWSSHFAAVSSVPPVSEEALVNRYGEVVCAEELVIPSLDMRFAAVEADQATKSPEFADEIVKEMADFRANALNILGIAERPIPRTGRLRVLIVQKGGSSSHKHIIGNIEEAKDAMLAAFPGLQVTVTSLERPFREQVLALSEADVAIMRGGSETVAGLFIHPRAQFVYLTRGEDCKHPGDCGSDWRLWFKYRKDSAECFGNGPEADNWLDVACYPQDEEANASILQLDPGKLIQKIEKAITRMHSEGFKSRSF</sequence>